<dbReference type="SMART" id="SM01118">
    <property type="entry name" value="CYTH"/>
    <property type="match status" value="1"/>
</dbReference>
<proteinExistence type="predicted"/>
<organism evidence="2 3">
    <name type="scientific">Exiguobacterium oxidotolerans</name>
    <dbReference type="NCBI Taxonomy" id="223958"/>
    <lineage>
        <taxon>Bacteria</taxon>
        <taxon>Bacillati</taxon>
        <taxon>Bacillota</taxon>
        <taxon>Bacilli</taxon>
        <taxon>Bacillales</taxon>
        <taxon>Bacillales Family XII. Incertae Sedis</taxon>
        <taxon>Exiguobacterium</taxon>
    </lineage>
</organism>
<gene>
    <name evidence="2" type="primary">yjbK</name>
    <name evidence="2" type="ORF">EXIGUO9Y_290014</name>
</gene>
<sequence>MEIEFKNLLTADEYKQLMQVYGKQDETIWQANDYFDTPTFELRQHGAALRIRQKKEGLVLTLKEPKDDGLLETHVSLSEAEAEELFKYGLIRSDAMNEQLSRFKLTASLEHLGRLETTRFETKLNDGLLVLDQSHYLGVTDYELEFEVQTFEQGQLAFTQLLEKHQIPRRETKNKIVRFMERKAVSR</sequence>
<accession>A0A653ICT9</accession>
<protein>
    <submittedName>
        <fullName evidence="2">Putative RNA/thiamine triphosphatase</fullName>
    </submittedName>
</protein>
<dbReference type="InterPro" id="IPR009195">
    <property type="entry name" value="Uncharacterised_YjbK"/>
</dbReference>
<dbReference type="PIRSF" id="PIRSF012526">
    <property type="entry name" value="CYTH_UCP012526"/>
    <property type="match status" value="1"/>
</dbReference>
<dbReference type="Gene3D" id="2.40.320.10">
    <property type="entry name" value="Hypothetical Protein Pfu-838710-001"/>
    <property type="match status" value="1"/>
</dbReference>
<dbReference type="RefSeq" id="WP_159173526.1">
    <property type="nucleotide sequence ID" value="NZ_LR732312.1"/>
</dbReference>
<dbReference type="InterPro" id="IPR033469">
    <property type="entry name" value="CYTH-like_dom_sf"/>
</dbReference>
<dbReference type="SUPFAM" id="SSF55154">
    <property type="entry name" value="CYTH-like phosphatases"/>
    <property type="match status" value="1"/>
</dbReference>
<name>A0A653ICT9_9BACL</name>
<dbReference type="Proteomes" id="UP000439752">
    <property type="component" value="Unassembled WGS sequence"/>
</dbReference>
<feature type="domain" description="CYTH" evidence="1">
    <location>
        <begin position="1"/>
        <end position="183"/>
    </location>
</feature>
<dbReference type="EMBL" id="CABWKQ010000022">
    <property type="protein sequence ID" value="VWX36724.1"/>
    <property type="molecule type" value="Genomic_DNA"/>
</dbReference>
<dbReference type="AlphaFoldDB" id="A0A653ICT9"/>
<keyword evidence="3" id="KW-1185">Reference proteome</keyword>
<dbReference type="CDD" id="cd07762">
    <property type="entry name" value="CYTH-like_Pase_1"/>
    <property type="match status" value="1"/>
</dbReference>
<dbReference type="PROSITE" id="PS51707">
    <property type="entry name" value="CYTH"/>
    <property type="match status" value="1"/>
</dbReference>
<reference evidence="2 3" key="1">
    <citation type="submission" date="2019-10" db="EMBL/GenBank/DDBJ databases">
        <authorList>
            <person name="Karimi E."/>
        </authorList>
    </citation>
    <scope>NUCLEOTIDE SEQUENCE [LARGE SCALE GENOMIC DNA]</scope>
    <source>
        <strain evidence="2">Exiguobacterium sp. 9Y</strain>
    </source>
</reference>
<evidence type="ECO:0000313" key="3">
    <source>
        <dbReference type="Proteomes" id="UP000439752"/>
    </source>
</evidence>
<dbReference type="Pfam" id="PF01928">
    <property type="entry name" value="CYTH"/>
    <property type="match status" value="1"/>
</dbReference>
<evidence type="ECO:0000313" key="2">
    <source>
        <dbReference type="EMBL" id="VWX36724.1"/>
    </source>
</evidence>
<dbReference type="InterPro" id="IPR023577">
    <property type="entry name" value="CYTH_domain"/>
</dbReference>
<evidence type="ECO:0000259" key="1">
    <source>
        <dbReference type="PROSITE" id="PS51707"/>
    </source>
</evidence>